<dbReference type="Pfam" id="PF01636">
    <property type="entry name" value="APH"/>
    <property type="match status" value="1"/>
</dbReference>
<dbReference type="InterPro" id="IPR014255">
    <property type="entry name" value="Spore_coat_CotS"/>
</dbReference>
<dbReference type="PANTHER" id="PTHR39179">
    <property type="entry name" value="SPORE COAT PROTEIN I"/>
    <property type="match status" value="1"/>
</dbReference>
<dbReference type="OrthoDB" id="9771902at2"/>
<dbReference type="Proteomes" id="UP000821656">
    <property type="component" value="Unassembled WGS sequence"/>
</dbReference>
<dbReference type="InterPro" id="IPR047175">
    <property type="entry name" value="CotS-like"/>
</dbReference>
<dbReference type="InterPro" id="IPR011009">
    <property type="entry name" value="Kinase-like_dom_sf"/>
</dbReference>
<dbReference type="KEGG" id="cbei:LF65_00441"/>
<dbReference type="AlphaFoldDB" id="A0A0B5Q810"/>
<dbReference type="SUPFAM" id="SSF56112">
    <property type="entry name" value="Protein kinase-like (PK-like)"/>
    <property type="match status" value="1"/>
</dbReference>
<dbReference type="RefSeq" id="WP_017210071.1">
    <property type="nucleotide sequence ID" value="NZ_BKAK01000060.1"/>
</dbReference>
<feature type="domain" description="Aminoglycoside phosphotransferase" evidence="1">
    <location>
        <begin position="30"/>
        <end position="251"/>
    </location>
</feature>
<dbReference type="Gene3D" id="3.90.1200.10">
    <property type="match status" value="1"/>
</dbReference>
<dbReference type="Proteomes" id="UP000031866">
    <property type="component" value="Chromosome"/>
</dbReference>
<reference evidence="2" key="2">
    <citation type="submission" date="2016-02" db="EMBL/GenBank/DDBJ databases">
        <title>Genome sequence of Clostridium beijerinckii strain 59B.</title>
        <authorList>
            <person name="Little G.T."/>
            <person name="Minton N.P."/>
        </authorList>
    </citation>
    <scope>NUCLEOTIDE SEQUENCE</scope>
    <source>
        <strain evidence="2">NCIMB 14988</strain>
    </source>
</reference>
<dbReference type="STRING" id="1520.LF65_00441"/>
<reference evidence="5" key="1">
    <citation type="submission" date="2014-12" db="EMBL/GenBank/DDBJ databases">
        <title>Genome sequence of Clostridium beijerinckii strain 59B.</title>
        <authorList>
            <person name="Little G.T."/>
            <person name="Minton N.P."/>
        </authorList>
    </citation>
    <scope>NUCLEOTIDE SEQUENCE [LARGE SCALE GENOMIC DNA]</scope>
    <source>
        <strain evidence="5">59B</strain>
    </source>
</reference>
<evidence type="ECO:0000313" key="3">
    <source>
        <dbReference type="EMBL" id="NRV08643.1"/>
    </source>
</evidence>
<reference evidence="4" key="3">
    <citation type="submission" date="2020-06" db="EMBL/GenBank/DDBJ databases">
        <title>Genomic insights into acetone-butanol-ethanol (ABE) fermentation by sequencing solventogenic clostridia strains.</title>
        <authorList>
            <person name="Brown S."/>
        </authorList>
    </citation>
    <scope>NUCLEOTIDE SEQUENCE</scope>
    <source>
        <strain evidence="4">DJ123</strain>
        <strain evidence="3">DJ126</strain>
    </source>
</reference>
<dbReference type="EMBL" id="CP010086">
    <property type="protein sequence ID" value="AJG97085.1"/>
    <property type="molecule type" value="Genomic_DNA"/>
</dbReference>
<proteinExistence type="predicted"/>
<keyword evidence="2" id="KW-0946">Virion</keyword>
<evidence type="ECO:0000313" key="4">
    <source>
        <dbReference type="EMBL" id="NSB17367.1"/>
    </source>
</evidence>
<dbReference type="EMBL" id="JABTDW010000001">
    <property type="protein sequence ID" value="NSB17367.1"/>
    <property type="molecule type" value="Genomic_DNA"/>
</dbReference>
<dbReference type="PANTHER" id="PTHR39179:SF1">
    <property type="entry name" value="SPORE COAT PROTEIN I"/>
    <property type="match status" value="1"/>
</dbReference>
<protein>
    <submittedName>
        <fullName evidence="2 3">Spore coat protein</fullName>
    </submittedName>
</protein>
<accession>A0A0B5Q810</accession>
<evidence type="ECO:0000259" key="1">
    <source>
        <dbReference type="Pfam" id="PF01636"/>
    </source>
</evidence>
<dbReference type="EMBL" id="JABSXK010000001">
    <property type="protein sequence ID" value="NRV08643.1"/>
    <property type="molecule type" value="Genomic_DNA"/>
</dbReference>
<dbReference type="NCBIfam" id="TIGR02906">
    <property type="entry name" value="spore_CotS"/>
    <property type="match status" value="1"/>
</dbReference>
<dbReference type="GeneID" id="66343293"/>
<dbReference type="GO" id="GO:0042601">
    <property type="term" value="C:endospore-forming forespore"/>
    <property type="evidence" value="ECO:0007669"/>
    <property type="project" value="TreeGrafter"/>
</dbReference>
<dbReference type="Proteomes" id="UP000822184">
    <property type="component" value="Unassembled WGS sequence"/>
</dbReference>
<dbReference type="Gene3D" id="3.30.200.20">
    <property type="entry name" value="Phosphorylase Kinase, domain 1"/>
    <property type="match status" value="1"/>
</dbReference>
<gene>
    <name evidence="4" type="ORF">BCD95_005626</name>
    <name evidence="3" type="ORF">DFH45_001606</name>
    <name evidence="2" type="ORF">LF65_00441</name>
</gene>
<evidence type="ECO:0000313" key="2">
    <source>
        <dbReference type="EMBL" id="AJG97085.1"/>
    </source>
</evidence>
<dbReference type="InterPro" id="IPR002575">
    <property type="entry name" value="Aminoglycoside_PTrfase"/>
</dbReference>
<name>A0A0B5Q810_CLOBE</name>
<keyword evidence="2" id="KW-0167">Capsid protein</keyword>
<sequence>MENNKEILKIKGYIEENYNLDVEDIEKVKNSYKVITKDERYCLKVVKYEFSHFYFILSAMKHLQRNGFGDIPEFIMNREKKEYGNINGKYAYLTKWIPSRVSNYDNPIELSMVSNELAKLHECSKGFTLKKEMKPRIGWFSWIDVFETRRREILDFKNRISQKAYKSNFDLLYLDNMEKELNRAEKSIVGLQKNNYVKVMEKEVLSRGFCHHDYAHHNILIDNKKNINIIDFDYCILDSHLHDVSSLLIRSMKDGKWESDKCNLILNAYSERIEIRKEELPIIREFIRFPQAFWQIGLQVYWEQQPWGEEFFINKLEKYLNDCEFREKFIDSYFSGGN</sequence>
<organism evidence="2 5">
    <name type="scientific">Clostridium beijerinckii</name>
    <name type="common">Clostridium MP</name>
    <dbReference type="NCBI Taxonomy" id="1520"/>
    <lineage>
        <taxon>Bacteria</taxon>
        <taxon>Bacillati</taxon>
        <taxon>Bacillota</taxon>
        <taxon>Clostridia</taxon>
        <taxon>Eubacteriales</taxon>
        <taxon>Clostridiaceae</taxon>
        <taxon>Clostridium</taxon>
    </lineage>
</organism>
<evidence type="ECO:0000313" key="5">
    <source>
        <dbReference type="Proteomes" id="UP000031866"/>
    </source>
</evidence>